<dbReference type="InterPro" id="IPR001466">
    <property type="entry name" value="Beta-lactam-related"/>
</dbReference>
<dbReference type="KEGG" id="ncb:C0V82_22425"/>
<dbReference type="PANTHER" id="PTHR43319">
    <property type="entry name" value="BETA-LACTAMASE-RELATED"/>
    <property type="match status" value="1"/>
</dbReference>
<organism evidence="1 2">
    <name type="scientific">Niveispirillum cyanobacteriorum</name>
    <dbReference type="NCBI Taxonomy" id="1612173"/>
    <lineage>
        <taxon>Bacteria</taxon>
        <taxon>Pseudomonadati</taxon>
        <taxon>Pseudomonadota</taxon>
        <taxon>Alphaproteobacteria</taxon>
        <taxon>Rhodospirillales</taxon>
        <taxon>Azospirillaceae</taxon>
        <taxon>Niveispirillum</taxon>
    </lineage>
</organism>
<keyword evidence="1" id="KW-0378">Hydrolase</keyword>
<dbReference type="EMBL" id="CP025613">
    <property type="protein sequence ID" value="AUN33150.1"/>
    <property type="molecule type" value="Genomic_DNA"/>
</dbReference>
<proteinExistence type="predicted"/>
<gene>
    <name evidence="1" type="ORF">C0V82_22425</name>
</gene>
<accession>A0A2K9NJ90</accession>
<dbReference type="InterPro" id="IPR012338">
    <property type="entry name" value="Beta-lactam/transpept-like"/>
</dbReference>
<dbReference type="PANTHER" id="PTHR43319:SF3">
    <property type="entry name" value="BETA-LACTAMASE-RELATED DOMAIN-CONTAINING PROTEIN"/>
    <property type="match status" value="1"/>
</dbReference>
<sequence>MSSAFPLHIDGTCDPDFAGLRETFIENFRSRGEIGAAVCVYRDGKKVVDLWGGVADVATGALWQRDTICCMMSVGKSMAALCLLMLIDRGTVDLEARVTDYWPEFGQAGKEKTTVRMLLSALSGVLYADAAPDGSAYDWDVMCRALAAQKPEWEPGTQGAYHSMTAGYLLGEMVRRVDSRMIDVFFREEIARPLGIDYGFGVAEADMHRVSDIMPNPGSVTFVQAKDKTTKLGRAWRVRPSSANPYNEPAYRRAVFPSSNGHGNARAIARVYAALANGGTLDGFHLLSPALVEAMRTESWRGTCGMTDRPFRYGLGLFLNYPPMLGFGANPRAFGHPGAGGAVGIADPEAGLAFSYSPNLMCAGAGMGERCEALVQAALGKQATI</sequence>
<geneLocation type="plasmid" evidence="1 2">
    <name>unnamed1</name>
</geneLocation>
<keyword evidence="2" id="KW-1185">Reference proteome</keyword>
<dbReference type="GO" id="GO:0016787">
    <property type="term" value="F:hydrolase activity"/>
    <property type="evidence" value="ECO:0007669"/>
    <property type="project" value="UniProtKB-KW"/>
</dbReference>
<dbReference type="SUPFAM" id="SSF56601">
    <property type="entry name" value="beta-lactamase/transpeptidase-like"/>
    <property type="match status" value="1"/>
</dbReference>
<dbReference type="Proteomes" id="UP000234752">
    <property type="component" value="Plasmid unnamed1"/>
</dbReference>
<dbReference type="OrthoDB" id="5705574at2"/>
<dbReference type="AlphaFoldDB" id="A0A2K9NJ90"/>
<dbReference type="Gene3D" id="3.40.710.10">
    <property type="entry name" value="DD-peptidase/beta-lactamase superfamily"/>
    <property type="match status" value="1"/>
</dbReference>
<name>A0A2K9NJ90_9PROT</name>
<dbReference type="InterPro" id="IPR052907">
    <property type="entry name" value="Beta-lactamase/esterase"/>
</dbReference>
<dbReference type="RefSeq" id="WP_102114670.1">
    <property type="nucleotide sequence ID" value="NZ_BMGN01000001.1"/>
</dbReference>
<evidence type="ECO:0000313" key="1">
    <source>
        <dbReference type="EMBL" id="AUN33150.1"/>
    </source>
</evidence>
<dbReference type="Pfam" id="PF00144">
    <property type="entry name" value="Beta-lactamase"/>
    <property type="match status" value="1"/>
</dbReference>
<keyword evidence="1" id="KW-0614">Plasmid</keyword>
<reference evidence="1 2" key="1">
    <citation type="submission" date="2017-12" db="EMBL/GenBank/DDBJ databases">
        <title>Genomes of bacteria within cyanobacterial aggregates.</title>
        <authorList>
            <person name="Cai H."/>
        </authorList>
    </citation>
    <scope>NUCLEOTIDE SEQUENCE [LARGE SCALE GENOMIC DNA]</scope>
    <source>
        <strain evidence="1 2">TH16</strain>
        <plasmid evidence="1 2">unnamed1</plasmid>
    </source>
</reference>
<protein>
    <submittedName>
        <fullName evidence="1">Serine hydrolase</fullName>
    </submittedName>
</protein>
<evidence type="ECO:0000313" key="2">
    <source>
        <dbReference type="Proteomes" id="UP000234752"/>
    </source>
</evidence>